<evidence type="ECO:0000313" key="3">
    <source>
        <dbReference type="EMBL" id="TBN16559.1"/>
    </source>
</evidence>
<dbReference type="SMART" id="SM00465">
    <property type="entry name" value="GIYc"/>
    <property type="match status" value="1"/>
</dbReference>
<dbReference type="Pfam" id="PF01541">
    <property type="entry name" value="GIY-YIG"/>
    <property type="match status" value="1"/>
</dbReference>
<sequence>MKTIGNHNYYVYILTNKSKTVLYTGMTNNLKERLYFHNNPTAFSKAFTTKYRCFYLIYHEHFFEIKDAITREKQIKGWSRLKKENLINSFNPSWSFLNDEI</sequence>
<dbReference type="InterPro" id="IPR000305">
    <property type="entry name" value="GIY-YIG_endonuc"/>
</dbReference>
<dbReference type="Proteomes" id="UP000292372">
    <property type="component" value="Unassembled WGS sequence"/>
</dbReference>
<dbReference type="PANTHER" id="PTHR34477">
    <property type="entry name" value="UPF0213 PROTEIN YHBQ"/>
    <property type="match status" value="1"/>
</dbReference>
<dbReference type="RefSeq" id="WP_130936540.1">
    <property type="nucleotide sequence ID" value="NZ_BMEE01000002.1"/>
</dbReference>
<dbReference type="SUPFAM" id="SSF82771">
    <property type="entry name" value="GIY-YIG endonuclease"/>
    <property type="match status" value="1"/>
</dbReference>
<dbReference type="InterPro" id="IPR035901">
    <property type="entry name" value="GIY-YIG_endonuc_sf"/>
</dbReference>
<dbReference type="CDD" id="cd10448">
    <property type="entry name" value="GIY-YIG_unchar_3"/>
    <property type="match status" value="1"/>
</dbReference>
<proteinExistence type="inferred from homology"/>
<reference evidence="3 4" key="1">
    <citation type="journal article" date="2015" name="Int. J. Syst. Evol. Microbiol.">
        <title>Hyunsoonleella pacifica sp. nov., isolated from seawater of South Pacific Gyre.</title>
        <authorList>
            <person name="Gao X."/>
            <person name="Zhang Z."/>
            <person name="Dai X."/>
            <person name="Zhang X.H."/>
        </authorList>
    </citation>
    <scope>NUCLEOTIDE SEQUENCE [LARGE SCALE GENOMIC DNA]</scope>
    <source>
        <strain evidence="3 4">SW033</strain>
    </source>
</reference>
<evidence type="ECO:0000256" key="1">
    <source>
        <dbReference type="ARBA" id="ARBA00007435"/>
    </source>
</evidence>
<protein>
    <submittedName>
        <fullName evidence="3">GIY-YIG nuclease family protein</fullName>
    </submittedName>
</protein>
<dbReference type="OrthoDB" id="9807770at2"/>
<gene>
    <name evidence="3" type="ORF">EYD46_07935</name>
</gene>
<dbReference type="AlphaFoldDB" id="A0A4Q9FPD1"/>
<accession>A0A4Q9FPD1</accession>
<keyword evidence="4" id="KW-1185">Reference proteome</keyword>
<dbReference type="EMBL" id="SIRS01000003">
    <property type="protein sequence ID" value="TBN16559.1"/>
    <property type="molecule type" value="Genomic_DNA"/>
</dbReference>
<name>A0A4Q9FPD1_9FLAO</name>
<dbReference type="PROSITE" id="PS50164">
    <property type="entry name" value="GIY_YIG"/>
    <property type="match status" value="1"/>
</dbReference>
<comment type="caution">
    <text evidence="3">The sequence shown here is derived from an EMBL/GenBank/DDBJ whole genome shotgun (WGS) entry which is preliminary data.</text>
</comment>
<dbReference type="PANTHER" id="PTHR34477:SF5">
    <property type="entry name" value="BSL5627 PROTEIN"/>
    <property type="match status" value="1"/>
</dbReference>
<dbReference type="Gene3D" id="3.40.1440.10">
    <property type="entry name" value="GIY-YIG endonuclease"/>
    <property type="match status" value="1"/>
</dbReference>
<evidence type="ECO:0000313" key="4">
    <source>
        <dbReference type="Proteomes" id="UP000292372"/>
    </source>
</evidence>
<evidence type="ECO:0000259" key="2">
    <source>
        <dbReference type="PROSITE" id="PS50164"/>
    </source>
</evidence>
<comment type="similarity">
    <text evidence="1">Belongs to the UPF0213 family.</text>
</comment>
<dbReference type="InterPro" id="IPR050190">
    <property type="entry name" value="UPF0213_domain"/>
</dbReference>
<organism evidence="3 4">
    <name type="scientific">Hyunsoonleella pacifica</name>
    <dbReference type="NCBI Taxonomy" id="1080224"/>
    <lineage>
        <taxon>Bacteria</taxon>
        <taxon>Pseudomonadati</taxon>
        <taxon>Bacteroidota</taxon>
        <taxon>Flavobacteriia</taxon>
        <taxon>Flavobacteriales</taxon>
        <taxon>Flavobacteriaceae</taxon>
    </lineage>
</organism>
<feature type="domain" description="GIY-YIG" evidence="2">
    <location>
        <begin position="7"/>
        <end position="85"/>
    </location>
</feature>